<name>A0ABD5QSW9_9EURY</name>
<accession>A0ABD5QSW9</accession>
<keyword evidence="2" id="KW-0812">Transmembrane</keyword>
<dbReference type="PANTHER" id="PTHR43833">
    <property type="entry name" value="POTASSIUM CHANNEL PROTEIN 2-RELATED-RELATED"/>
    <property type="match status" value="1"/>
</dbReference>
<dbReference type="SUPFAM" id="SSF81324">
    <property type="entry name" value="Voltage-gated potassium channels"/>
    <property type="match status" value="1"/>
</dbReference>
<feature type="transmembrane region" description="Helical" evidence="2">
    <location>
        <begin position="12"/>
        <end position="32"/>
    </location>
</feature>
<dbReference type="SUPFAM" id="SSF51735">
    <property type="entry name" value="NAD(P)-binding Rossmann-fold domains"/>
    <property type="match status" value="1"/>
</dbReference>
<dbReference type="EMBL" id="JBHSKV010000014">
    <property type="protein sequence ID" value="MFC5135206.1"/>
    <property type="molecule type" value="Genomic_DNA"/>
</dbReference>
<dbReference type="InterPro" id="IPR050721">
    <property type="entry name" value="Trk_Ktr_HKT_K-transport"/>
</dbReference>
<proteinExistence type="predicted"/>
<dbReference type="InterPro" id="IPR036291">
    <property type="entry name" value="NAD(P)-bd_dom_sf"/>
</dbReference>
<organism evidence="4 5">
    <name type="scientific">Halorubrum glutamatedens</name>
    <dbReference type="NCBI Taxonomy" id="2707018"/>
    <lineage>
        <taxon>Archaea</taxon>
        <taxon>Methanobacteriati</taxon>
        <taxon>Methanobacteriota</taxon>
        <taxon>Stenosarchaea group</taxon>
        <taxon>Halobacteria</taxon>
        <taxon>Halobacteriales</taxon>
        <taxon>Haloferacaceae</taxon>
        <taxon>Halorubrum</taxon>
    </lineage>
</organism>
<dbReference type="GO" id="GO:0005886">
    <property type="term" value="C:plasma membrane"/>
    <property type="evidence" value="ECO:0007669"/>
    <property type="project" value="UniProtKB-SubCell"/>
</dbReference>
<dbReference type="Gene3D" id="3.40.50.720">
    <property type="entry name" value="NAD(P)-binding Rossmann-like Domain"/>
    <property type="match status" value="1"/>
</dbReference>
<feature type="transmembrane region" description="Helical" evidence="2">
    <location>
        <begin position="84"/>
        <end position="112"/>
    </location>
</feature>
<feature type="domain" description="RCK N-terminal" evidence="3">
    <location>
        <begin position="236"/>
        <end position="354"/>
    </location>
</feature>
<dbReference type="InterPro" id="IPR003148">
    <property type="entry name" value="RCK_N"/>
</dbReference>
<feature type="transmembrane region" description="Helical" evidence="2">
    <location>
        <begin position="191"/>
        <end position="212"/>
    </location>
</feature>
<dbReference type="Pfam" id="PF02254">
    <property type="entry name" value="TrkA_N"/>
    <property type="match status" value="1"/>
</dbReference>
<comment type="subcellular location">
    <subcellularLocation>
        <location evidence="1">Cell membrane</location>
        <topology evidence="1">Multi-pass membrane protein</topology>
    </subcellularLocation>
</comment>
<dbReference type="InterPro" id="IPR013099">
    <property type="entry name" value="K_chnl_dom"/>
</dbReference>
<feature type="transmembrane region" description="Helical" evidence="2">
    <location>
        <begin position="132"/>
        <end position="153"/>
    </location>
</feature>
<feature type="transmembrane region" description="Helical" evidence="2">
    <location>
        <begin position="52"/>
        <end position="72"/>
    </location>
</feature>
<feature type="transmembrane region" description="Helical" evidence="2">
    <location>
        <begin position="160"/>
        <end position="179"/>
    </location>
</feature>
<dbReference type="Gene3D" id="1.10.287.70">
    <property type="match status" value="1"/>
</dbReference>
<keyword evidence="2" id="KW-1133">Transmembrane helix</keyword>
<keyword evidence="5" id="KW-1185">Reference proteome</keyword>
<keyword evidence="2" id="KW-0472">Membrane</keyword>
<comment type="caution">
    <text evidence="4">The sequence shown here is derived from an EMBL/GenBank/DDBJ whole genome shotgun (WGS) entry which is preliminary data.</text>
</comment>
<evidence type="ECO:0000313" key="4">
    <source>
        <dbReference type="EMBL" id="MFC5135206.1"/>
    </source>
</evidence>
<dbReference type="AlphaFoldDB" id="A0ABD5QSW9"/>
<evidence type="ECO:0000256" key="2">
    <source>
        <dbReference type="SAM" id="Phobius"/>
    </source>
</evidence>
<reference evidence="4 5" key="1">
    <citation type="journal article" date="2019" name="Int. J. Syst. Evol. Microbiol.">
        <title>The Global Catalogue of Microorganisms (GCM) 10K type strain sequencing project: providing services to taxonomists for standard genome sequencing and annotation.</title>
        <authorList>
            <consortium name="The Broad Institute Genomics Platform"/>
            <consortium name="The Broad Institute Genome Sequencing Center for Infectious Disease"/>
            <person name="Wu L."/>
            <person name="Ma J."/>
        </authorList>
    </citation>
    <scope>NUCLEOTIDE SEQUENCE [LARGE SCALE GENOMIC DNA]</scope>
    <source>
        <strain evidence="4 5">CGMCC 1.16026</strain>
    </source>
</reference>
<evidence type="ECO:0000259" key="3">
    <source>
        <dbReference type="PROSITE" id="PS51201"/>
    </source>
</evidence>
<evidence type="ECO:0000313" key="5">
    <source>
        <dbReference type="Proteomes" id="UP001596145"/>
    </source>
</evidence>
<dbReference type="PROSITE" id="PS51201">
    <property type="entry name" value="RCK_N"/>
    <property type="match status" value="1"/>
</dbReference>
<protein>
    <submittedName>
        <fullName evidence="4">NAD-binding protein</fullName>
    </submittedName>
</protein>
<gene>
    <name evidence="4" type="ORF">ACFPJA_10820</name>
</gene>
<sequence>MERSREWVSVRASVLLTFAVALLSIIVGLLHISGFSVQGPLSPHIPDIVRRTVGFTGTITGFAMLGSGFALGRGYRVGWHSTAILLPLTAIQGLLQVSVFSLPLVVLSLVSVPALVINRGRFDRDFTPSPTQLAAAASLAAAISYGTVGSYALRDEFGGVDTIVDAFYFTVVTASTVGYGDVTPDTGIAKLFVLSALVMNVAAFAVALGVLLTPAIEAQLSKALGKMTEKQFDLLDGHVLVLGYGDLTEPILEELEKRDGVTYAVVTTDETAARRLDEQSIPVLTADPSDVEPLHRAHVEDARAVVVATEDDARDALAILTARQLNPDVRIVAAATQRENIDKLRRAGADQVISPTTLGGHILIDCAFETDGDAMEGAIDDAMEGALDDAFDSGEG</sequence>
<dbReference type="PANTHER" id="PTHR43833:SF9">
    <property type="entry name" value="POTASSIUM CHANNEL PROTEIN YUGO-RELATED"/>
    <property type="match status" value="1"/>
</dbReference>
<dbReference type="RefSeq" id="WP_122106019.1">
    <property type="nucleotide sequence ID" value="NZ_JBHSKV010000014.1"/>
</dbReference>
<dbReference type="Pfam" id="PF07885">
    <property type="entry name" value="Ion_trans_2"/>
    <property type="match status" value="1"/>
</dbReference>
<evidence type="ECO:0000256" key="1">
    <source>
        <dbReference type="ARBA" id="ARBA00004651"/>
    </source>
</evidence>
<dbReference type="Proteomes" id="UP001596145">
    <property type="component" value="Unassembled WGS sequence"/>
</dbReference>